<evidence type="ECO:0000313" key="1">
    <source>
        <dbReference type="EMBL" id="CAK5082134.1"/>
    </source>
</evidence>
<protein>
    <submittedName>
        <fullName evidence="1">Uncharacterized protein</fullName>
    </submittedName>
</protein>
<dbReference type="EMBL" id="CAVMJV010000046">
    <property type="protein sequence ID" value="CAK5082134.1"/>
    <property type="molecule type" value="Genomic_DNA"/>
</dbReference>
<sequence>MDISLKENSSGITKIKMENNKDEAVAKPTATEFSLFDILIRLIVSILVGRPVQKKNPPDAGFLTFLNIYFFPSGIVGYHLRRFFPITLRGFFCQDFSIRFPYRDSTVETNTIFYVSIAILAVLVFVGEFFINKPRDPTNPEFWQLDVLLWKLLQFGGFTTVWMLGAGINFLLFNVIKISVGRLRPNFIAMCQPYTNVTNAKDCLINNSNYFFPGDLFKCNKTNDMNNPRIVDGRCSFYSGHSALSIYFAVFIILYTHIRVFSKSFGSFAAPILPLLIVLYSIIISLGSFVAVSRVFDHKHHPSDVAVGFCVGAVIAILSVFFHRNFFFSAREMKKKDVGKKSSNSVVEVNIISENTRV</sequence>
<keyword evidence="2" id="KW-1185">Reference proteome</keyword>
<evidence type="ECO:0000313" key="2">
    <source>
        <dbReference type="Proteomes" id="UP001497535"/>
    </source>
</evidence>
<gene>
    <name evidence="1" type="ORF">MENTE1834_LOCUS29390</name>
</gene>
<comment type="caution">
    <text evidence="1">The sequence shown here is derived from an EMBL/GenBank/DDBJ whole genome shotgun (WGS) entry which is preliminary data.</text>
</comment>
<proteinExistence type="predicted"/>
<organism evidence="1 2">
    <name type="scientific">Meloidogyne enterolobii</name>
    <name type="common">Root-knot nematode worm</name>
    <name type="synonym">Meloidogyne mayaguensis</name>
    <dbReference type="NCBI Taxonomy" id="390850"/>
    <lineage>
        <taxon>Eukaryota</taxon>
        <taxon>Metazoa</taxon>
        <taxon>Ecdysozoa</taxon>
        <taxon>Nematoda</taxon>
        <taxon>Chromadorea</taxon>
        <taxon>Rhabditida</taxon>
        <taxon>Tylenchina</taxon>
        <taxon>Tylenchomorpha</taxon>
        <taxon>Tylenchoidea</taxon>
        <taxon>Meloidogynidae</taxon>
        <taxon>Meloidogyninae</taxon>
        <taxon>Meloidogyne</taxon>
    </lineage>
</organism>
<reference evidence="1" key="1">
    <citation type="submission" date="2023-11" db="EMBL/GenBank/DDBJ databases">
        <authorList>
            <person name="Poullet M."/>
        </authorList>
    </citation>
    <scope>NUCLEOTIDE SEQUENCE</scope>
    <source>
        <strain evidence="1">E1834</strain>
    </source>
</reference>
<accession>A0ACB0ZT58</accession>
<name>A0ACB0ZT58_MELEN</name>
<dbReference type="Proteomes" id="UP001497535">
    <property type="component" value="Unassembled WGS sequence"/>
</dbReference>